<dbReference type="Gene3D" id="1.10.3210.30">
    <property type="match status" value="1"/>
</dbReference>
<evidence type="ECO:0000313" key="14">
    <source>
        <dbReference type="Proteomes" id="UP000240009"/>
    </source>
</evidence>
<protein>
    <submittedName>
        <fullName evidence="13">Uncharacterized protein</fullName>
    </submittedName>
</protein>
<dbReference type="InterPro" id="IPR038257">
    <property type="entry name" value="CRISPR-assoc_Cas3_HD_sf"/>
</dbReference>
<organism evidence="13 14">
    <name type="scientific">Blastopirellula marina</name>
    <dbReference type="NCBI Taxonomy" id="124"/>
    <lineage>
        <taxon>Bacteria</taxon>
        <taxon>Pseudomonadati</taxon>
        <taxon>Planctomycetota</taxon>
        <taxon>Planctomycetia</taxon>
        <taxon>Pirellulales</taxon>
        <taxon>Pirellulaceae</taxon>
        <taxon>Blastopirellula</taxon>
    </lineage>
</organism>
<dbReference type="PROSITE" id="PS51643">
    <property type="entry name" value="HD_CAS3"/>
    <property type="match status" value="1"/>
</dbReference>
<evidence type="ECO:0000256" key="6">
    <source>
        <dbReference type="ARBA" id="ARBA00022806"/>
    </source>
</evidence>
<evidence type="ECO:0000256" key="9">
    <source>
        <dbReference type="ARBA" id="ARBA00038437"/>
    </source>
</evidence>
<dbReference type="InterPro" id="IPR006595">
    <property type="entry name" value="CTLH_C"/>
</dbReference>
<dbReference type="InterPro" id="IPR001650">
    <property type="entry name" value="Helicase_C-like"/>
</dbReference>
<dbReference type="PANTHER" id="PTHR47959">
    <property type="entry name" value="ATP-DEPENDENT RNA HELICASE RHLE-RELATED"/>
    <property type="match status" value="1"/>
</dbReference>
<dbReference type="RefSeq" id="WP_105358581.1">
    <property type="nucleotide sequence ID" value="NZ_PUIA01000074.1"/>
</dbReference>
<dbReference type="GO" id="GO:0016787">
    <property type="term" value="F:hydrolase activity"/>
    <property type="evidence" value="ECO:0007669"/>
    <property type="project" value="UniProtKB-KW"/>
</dbReference>
<keyword evidence="8" id="KW-0051">Antiviral defense</keyword>
<keyword evidence="6" id="KW-0347">Helicase</keyword>
<dbReference type="PROSITE" id="PS50897">
    <property type="entry name" value="CTLH"/>
    <property type="match status" value="1"/>
</dbReference>
<dbReference type="InterPro" id="IPR050079">
    <property type="entry name" value="DEAD_box_RNA_helicase"/>
</dbReference>
<dbReference type="GO" id="GO:0046872">
    <property type="term" value="F:metal ion binding"/>
    <property type="evidence" value="ECO:0007669"/>
    <property type="project" value="UniProtKB-KW"/>
</dbReference>
<evidence type="ECO:0000256" key="7">
    <source>
        <dbReference type="ARBA" id="ARBA00022840"/>
    </source>
</evidence>
<keyword evidence="5" id="KW-0378">Hydrolase</keyword>
<comment type="similarity">
    <text evidence="1">In the N-terminal section; belongs to the CRISPR-associated nuclease Cas3-HD family.</text>
</comment>
<reference evidence="13 14" key="1">
    <citation type="submission" date="2018-02" db="EMBL/GenBank/DDBJ databases">
        <title>Comparative genomes isolates from brazilian mangrove.</title>
        <authorList>
            <person name="Araujo J.E."/>
            <person name="Taketani R.G."/>
            <person name="Silva M.C.P."/>
            <person name="Loureco M.V."/>
            <person name="Andreote F.D."/>
        </authorList>
    </citation>
    <scope>NUCLEOTIDE SEQUENCE [LARGE SCALE GENOMIC DNA]</scope>
    <source>
        <strain evidence="13 14">HEX-2 MGV</strain>
    </source>
</reference>
<comment type="similarity">
    <text evidence="2">In the central section; belongs to the CRISPR-associated helicase Cas3 family.</text>
</comment>
<keyword evidence="4" id="KW-0547">Nucleotide-binding</keyword>
<evidence type="ECO:0000259" key="12">
    <source>
        <dbReference type="PROSITE" id="PS51643"/>
    </source>
</evidence>
<proteinExistence type="inferred from homology"/>
<dbReference type="AlphaFoldDB" id="A0A2S8F0X7"/>
<feature type="region of interest" description="Disordered" evidence="10">
    <location>
        <begin position="895"/>
        <end position="917"/>
    </location>
</feature>
<evidence type="ECO:0000256" key="2">
    <source>
        <dbReference type="ARBA" id="ARBA00009046"/>
    </source>
</evidence>
<dbReference type="OrthoDB" id="9810236at2"/>
<evidence type="ECO:0000256" key="10">
    <source>
        <dbReference type="SAM" id="MobiDB-lite"/>
    </source>
</evidence>
<keyword evidence="3" id="KW-0479">Metal-binding</keyword>
<evidence type="ECO:0000256" key="3">
    <source>
        <dbReference type="ARBA" id="ARBA00022723"/>
    </source>
</evidence>
<dbReference type="Proteomes" id="UP000240009">
    <property type="component" value="Unassembled WGS sequence"/>
</dbReference>
<evidence type="ECO:0000256" key="8">
    <source>
        <dbReference type="ARBA" id="ARBA00023118"/>
    </source>
</evidence>
<evidence type="ECO:0000256" key="4">
    <source>
        <dbReference type="ARBA" id="ARBA00022741"/>
    </source>
</evidence>
<dbReference type="GO" id="GO:0003676">
    <property type="term" value="F:nucleic acid binding"/>
    <property type="evidence" value="ECO:0007669"/>
    <property type="project" value="InterPro"/>
</dbReference>
<feature type="region of interest" description="Disordered" evidence="10">
    <location>
        <begin position="597"/>
        <end position="616"/>
    </location>
</feature>
<comment type="similarity">
    <text evidence="9">Belongs to the DEAD box helicase family.</text>
</comment>
<dbReference type="Gene3D" id="3.40.50.300">
    <property type="entry name" value="P-loop containing nucleotide triphosphate hydrolases"/>
    <property type="match status" value="2"/>
</dbReference>
<dbReference type="GO" id="GO:0005524">
    <property type="term" value="F:ATP binding"/>
    <property type="evidence" value="ECO:0007669"/>
    <property type="project" value="UniProtKB-KW"/>
</dbReference>
<evidence type="ECO:0000259" key="11">
    <source>
        <dbReference type="PROSITE" id="PS50897"/>
    </source>
</evidence>
<dbReference type="InterPro" id="IPR054712">
    <property type="entry name" value="Cas3-like_dom"/>
</dbReference>
<dbReference type="Pfam" id="PF22590">
    <property type="entry name" value="Cas3-like_C_2"/>
    <property type="match status" value="1"/>
</dbReference>
<feature type="domain" description="CTLH" evidence="11">
    <location>
        <begin position="417"/>
        <end position="454"/>
    </location>
</feature>
<dbReference type="InterPro" id="IPR011545">
    <property type="entry name" value="DEAD/DEAH_box_helicase_dom"/>
</dbReference>
<dbReference type="SUPFAM" id="SSF52540">
    <property type="entry name" value="P-loop containing nucleoside triphosphate hydrolases"/>
    <property type="match status" value="1"/>
</dbReference>
<dbReference type="GO" id="GO:0003724">
    <property type="term" value="F:RNA helicase activity"/>
    <property type="evidence" value="ECO:0007669"/>
    <property type="project" value="TreeGrafter"/>
</dbReference>
<feature type="domain" description="HD Cas3-type" evidence="12">
    <location>
        <begin position="616"/>
        <end position="896"/>
    </location>
</feature>
<evidence type="ECO:0000256" key="5">
    <source>
        <dbReference type="ARBA" id="ARBA00022801"/>
    </source>
</evidence>
<dbReference type="PANTHER" id="PTHR47959:SF16">
    <property type="entry name" value="CRISPR-ASSOCIATED NUCLEASE_HELICASE CAS3-RELATED"/>
    <property type="match status" value="1"/>
</dbReference>
<sequence length="917" mass="102948">MRSTLFASWFNQVTGFSPHDWQIALANEPALQNRLVHIPTGFGKTLGVASVWAFHRREGNDWPRRLIWCLPSRVLVEQTVDSLMQLLEKVSQVENTESVPVYPLLGGVDTGDWYRYPEKPCVLVGTQDMLLSRALNRGYGSGRARWPIEFGLLNRDCLWVMDEVQLQGVGLATSVQLQAFRALWESQIGSQCATWWMSATLTSDWLKTKDFADSVPALCEHAIDLPEADRQGELWKASKPCSVEVIAGKPDKAKKQWAELILQRHRAQDAASRMTLVIVNRVESAIEIHDSLSKLIAKQDDTLELHLVHSRFRGRERQAWPEACLSRNASTADDVNRIIVATQVVEAGVDISATTLITELAPWGSLVQRFGRAARYGGTANVVVVDPQLKAKDSLPYEENDLSAAAEAISKASDVSLAELSELEGNLKQDTPELYQRLYRFEYCHLLSQRDCEELFDTTPDLSGADLDIGRFIREEGNRDVSVCWSAVDWNEQEEKLPSPAHQPVRDALCPVPIAQARDWLISKKKKWPQWSNRSHAWCWDYVEGSWKRLVSDRQLLPGSVVLVDVQYGGYDPQRGFTGDKPGKSINVDVSNVFERPRKAEDDLADQGQSREDRSHTSMLQTIATHGWMVSQEIEKVADSLGLPITLKSLLMMAARWHDWGKAHGAFQANIRREEAGVDCWELAKARDWVDYRHKHFNWPEKLNWPGPPMGKRRGFRHELATTLGMLELLSCDQPEHDALLGPFAELIELGEIARCQRDSGSENHPLVGELRALSADDFHLLLYLVCSHHGKVRGGWQSTPLDQDFPFENGSLTGTGMPICGIRDGDPLSGVQLYDTEGQCHVLPSVVLHLDVSQLGISARYGVSWTERVQRVRQTWGIFTLAWLEAIVRAADGRASQDSANTDPDPLLATMQETNG</sequence>
<gene>
    <name evidence="13" type="ORF">C5Y96_23710</name>
</gene>
<dbReference type="SMART" id="SM00490">
    <property type="entry name" value="HELICc"/>
    <property type="match status" value="1"/>
</dbReference>
<name>A0A2S8F0X7_9BACT</name>
<comment type="caution">
    <text evidence="13">The sequence shown here is derived from an EMBL/GenBank/DDBJ whole genome shotgun (WGS) entry which is preliminary data.</text>
</comment>
<keyword evidence="7" id="KW-0067">ATP-binding</keyword>
<evidence type="ECO:0000313" key="13">
    <source>
        <dbReference type="EMBL" id="PQO25816.1"/>
    </source>
</evidence>
<dbReference type="EMBL" id="PUIA01000074">
    <property type="protein sequence ID" value="PQO25816.1"/>
    <property type="molecule type" value="Genomic_DNA"/>
</dbReference>
<dbReference type="GO" id="GO:0051607">
    <property type="term" value="P:defense response to virus"/>
    <property type="evidence" value="ECO:0007669"/>
    <property type="project" value="UniProtKB-KW"/>
</dbReference>
<dbReference type="InterPro" id="IPR027417">
    <property type="entry name" value="P-loop_NTPase"/>
</dbReference>
<evidence type="ECO:0000256" key="1">
    <source>
        <dbReference type="ARBA" id="ARBA00006847"/>
    </source>
</evidence>
<dbReference type="Pfam" id="PF00270">
    <property type="entry name" value="DEAD"/>
    <property type="match status" value="1"/>
</dbReference>
<dbReference type="GO" id="GO:0005829">
    <property type="term" value="C:cytosol"/>
    <property type="evidence" value="ECO:0007669"/>
    <property type="project" value="TreeGrafter"/>
</dbReference>
<dbReference type="InterPro" id="IPR006483">
    <property type="entry name" value="CRISPR-assoc_Cas3_HD"/>
</dbReference>
<accession>A0A2S8F0X7</accession>